<accession>A0A0E1X6J7</accession>
<dbReference type="Proteomes" id="UP000003455">
    <property type="component" value="Chromosome"/>
</dbReference>
<dbReference type="Gene3D" id="3.10.20.120">
    <property type="match status" value="1"/>
</dbReference>
<comment type="similarity">
    <text evidence="1">Belongs to the staphylococcal/streptococcal toxin family.</text>
</comment>
<dbReference type="SUPFAM" id="SSF54334">
    <property type="entry name" value="Superantigen toxins, C-terminal domain"/>
    <property type="match status" value="1"/>
</dbReference>
<dbReference type="PROSITE" id="PS00278">
    <property type="entry name" value="STAPH_STREP_TOXIN_2"/>
    <property type="match status" value="1"/>
</dbReference>
<dbReference type="InterPro" id="IPR006123">
    <property type="entry name" value="Toxin_b-grasp_Staph/Strep"/>
</dbReference>
<sequence length="273" mass="31473">MNTNRLNDLIDFSLFINLLFLAYNIPRKGDFLMKNNLTKKIILSIALTMIGTATSQSPHSPISMSSEAKAYNISESETNVNELTKYYTQRHLTFSNKWLWQKDNGTIHATLLQLSWFSHIQVFGPESWGNINQLRNKYVDIFALKDYETWRTYMLAQETFTGGVTPVAKPSDKHYKLNVTYKDKAGTFIGEYQFYTGNKPVLTLKEVDFRIRQTLIKNKKLYNGDYNKGHIKITGGSNNYTIDLSKRLKSTDANRYVKNPQTAHIEILLEKSS</sequence>
<evidence type="ECO:0000259" key="2">
    <source>
        <dbReference type="Pfam" id="PF02876"/>
    </source>
</evidence>
<proteinExistence type="inferred from homology"/>
<dbReference type="Pfam" id="PF02876">
    <property type="entry name" value="Stap_Strp_tox_C"/>
    <property type="match status" value="1"/>
</dbReference>
<dbReference type="NCBIfam" id="NF009889">
    <property type="entry name" value="PRK13349.1"/>
    <property type="match status" value="1"/>
</dbReference>
<evidence type="ECO:0000256" key="1">
    <source>
        <dbReference type="ARBA" id="ARBA00008401"/>
    </source>
</evidence>
<evidence type="ECO:0000313" key="3">
    <source>
        <dbReference type="EMBL" id="EFH94992.1"/>
    </source>
</evidence>
<dbReference type="InterPro" id="IPR008375">
    <property type="entry name" value="Staph_exotoxin"/>
</dbReference>
<evidence type="ECO:0000313" key="4">
    <source>
        <dbReference type="Proteomes" id="UP000003455"/>
    </source>
</evidence>
<protein>
    <submittedName>
        <fullName evidence="3">Superantigen-like protein</fullName>
    </submittedName>
</protein>
<dbReference type="GO" id="GO:0005576">
    <property type="term" value="C:extracellular region"/>
    <property type="evidence" value="ECO:0007669"/>
    <property type="project" value="InterPro"/>
</dbReference>
<dbReference type="AlphaFoldDB" id="A0A0E1X6J7"/>
<feature type="domain" description="Staphylococcal/Streptococcal toxin beta-grasp" evidence="2">
    <location>
        <begin position="173"/>
        <end position="269"/>
    </location>
</feature>
<organism evidence="3 4">
    <name type="scientific">Staphylococcus aureus subsp. aureus MN8</name>
    <dbReference type="NCBI Taxonomy" id="548470"/>
    <lineage>
        <taxon>Bacteria</taxon>
        <taxon>Bacillati</taxon>
        <taxon>Bacillota</taxon>
        <taxon>Bacilli</taxon>
        <taxon>Bacillales</taxon>
        <taxon>Staphylococcaceae</taxon>
        <taxon>Staphylococcus</taxon>
    </lineage>
</organism>
<dbReference type="PRINTS" id="PR01800">
    <property type="entry name" value="STAPHEXOTOXN"/>
</dbReference>
<dbReference type="Gene3D" id="2.40.50.110">
    <property type="match status" value="1"/>
</dbReference>
<reference evidence="3 4" key="1">
    <citation type="submission" date="2010-05" db="EMBL/GenBank/DDBJ databases">
        <authorList>
            <person name="Muzny D."/>
            <person name="Qin X."/>
            <person name="Buhay C."/>
            <person name="Dugan-Rocha S."/>
            <person name="Ding Y."/>
            <person name="Chen G."/>
            <person name="Hawes A."/>
            <person name="Holder M."/>
            <person name="Jhangiani S."/>
            <person name="Johnson A."/>
            <person name="Khan Z."/>
            <person name="Li Z."/>
            <person name="Liu W."/>
            <person name="Liu X."/>
            <person name="Perez L."/>
            <person name="Shen H."/>
            <person name="Wang Q."/>
            <person name="Watt J."/>
            <person name="Xi L."/>
            <person name="Xin Y."/>
            <person name="Zhou J."/>
            <person name="Deng J."/>
            <person name="Jiang H."/>
            <person name="Liu Y."/>
            <person name="Qu J."/>
            <person name="Song X.-Z."/>
            <person name="Zhang L."/>
            <person name="Villasana D."/>
            <person name="Johnson A."/>
            <person name="Liu J."/>
            <person name="Liyanage D."/>
            <person name="Lorensuhewa L."/>
            <person name="Robinson T."/>
            <person name="Song A."/>
            <person name="Song B.-B."/>
            <person name="Dinh H."/>
            <person name="Thornton R."/>
            <person name="Coyle M."/>
            <person name="Francisco L."/>
            <person name="Jackson L."/>
            <person name="Javaid M."/>
            <person name="Korchina V."/>
            <person name="Kovar C."/>
            <person name="Mata R."/>
            <person name="Mathew T."/>
            <person name="Ngo R."/>
            <person name="Nguyen L."/>
            <person name="Nguyen N."/>
            <person name="Okwuonu G."/>
            <person name="Ongeri F."/>
            <person name="Pham C."/>
            <person name="Simmons D."/>
            <person name="Wilczek-Boney K."/>
            <person name="Hale W."/>
            <person name="Jakkamsetti A."/>
            <person name="Pham P."/>
            <person name="Ruth R."/>
            <person name="San Lucas F."/>
            <person name="Warren J."/>
            <person name="Zhang J."/>
            <person name="Zhao Z."/>
            <person name="Zhou C."/>
            <person name="Zhu D."/>
            <person name="Lee S."/>
            <person name="Bess C."/>
            <person name="Blankenburg K."/>
            <person name="Forbes L."/>
            <person name="Fu Q."/>
            <person name="Gubbala S."/>
            <person name="Hirani K."/>
            <person name="Jayaseelan J.C."/>
            <person name="Lara F."/>
            <person name="Munidasa M."/>
            <person name="Palculict T."/>
            <person name="Patil S."/>
            <person name="Pu L.-L."/>
            <person name="Saada N."/>
            <person name="Tang L."/>
            <person name="Weissenberger G."/>
            <person name="Zhu Y."/>
            <person name="Hemphill L."/>
            <person name="Shang Y."/>
            <person name="Youmans B."/>
            <person name="Ayvaz T."/>
            <person name="Ross M."/>
            <person name="Santibanez J."/>
            <person name="Aqrawi P."/>
            <person name="Gross S."/>
            <person name="Joshi V."/>
            <person name="Fowler G."/>
            <person name="Nazareth L."/>
            <person name="Reid J."/>
            <person name="Worley K."/>
            <person name="Petrosino J."/>
            <person name="Highlander S."/>
            <person name="Gibbs R."/>
        </authorList>
    </citation>
    <scope>NUCLEOTIDE SEQUENCE [LARGE SCALE GENOMIC DNA]</scope>
    <source>
        <strain evidence="3 4">MN8</strain>
    </source>
</reference>
<dbReference type="EMBL" id="ACJA02000004">
    <property type="protein sequence ID" value="EFH94992.1"/>
    <property type="molecule type" value="Genomic_DNA"/>
</dbReference>
<dbReference type="InterPro" id="IPR016091">
    <property type="entry name" value="SuperAg_toxin_C"/>
</dbReference>
<comment type="caution">
    <text evidence="3">The sequence shown here is derived from an EMBL/GenBank/DDBJ whole genome shotgun (WGS) entry which is preliminary data.</text>
</comment>
<dbReference type="InterPro" id="IPR006126">
    <property type="entry name" value="Staph/Strept_toxin_CS"/>
</dbReference>
<name>A0A0E1X6J7_STAAU</name>
<gene>
    <name evidence="3" type="ORF">HMPREF0769_12613</name>
</gene>
<dbReference type="HOGENOM" id="CLU_100596_0_0_9"/>